<dbReference type="EMBL" id="BLIP01000003">
    <property type="protein sequence ID" value="GFE26782.1"/>
    <property type="molecule type" value="Genomic_DNA"/>
</dbReference>
<reference evidence="2 3" key="1">
    <citation type="submission" date="2019-12" db="EMBL/GenBank/DDBJ databases">
        <title>Whole genome shotgun sequence of Streptomyces libani subsp. libani NBRC 13452.</title>
        <authorList>
            <person name="Ichikawa N."/>
            <person name="Kimura A."/>
            <person name="Kitahashi Y."/>
            <person name="Komaki H."/>
            <person name="Tamura T."/>
        </authorList>
    </citation>
    <scope>NUCLEOTIDE SEQUENCE [LARGE SCALE GENOMIC DNA]</scope>
    <source>
        <strain evidence="2 3">NBRC 13452</strain>
    </source>
</reference>
<evidence type="ECO:0000313" key="2">
    <source>
        <dbReference type="EMBL" id="GFE26782.1"/>
    </source>
</evidence>
<protein>
    <submittedName>
        <fullName evidence="2">Uncharacterized protein</fullName>
    </submittedName>
</protein>
<proteinExistence type="predicted"/>
<organism evidence="2 3">
    <name type="scientific">Streptomyces nigrescens</name>
    <dbReference type="NCBI Taxonomy" id="1920"/>
    <lineage>
        <taxon>Bacteria</taxon>
        <taxon>Bacillati</taxon>
        <taxon>Actinomycetota</taxon>
        <taxon>Actinomycetes</taxon>
        <taxon>Kitasatosporales</taxon>
        <taxon>Streptomycetaceae</taxon>
        <taxon>Streptomyces</taxon>
    </lineage>
</organism>
<dbReference type="AlphaFoldDB" id="A0A640TVE0"/>
<feature type="region of interest" description="Disordered" evidence="1">
    <location>
        <begin position="1"/>
        <end position="33"/>
    </location>
</feature>
<name>A0A640TVE0_STRNI</name>
<comment type="caution">
    <text evidence="2">The sequence shown here is derived from an EMBL/GenBank/DDBJ whole genome shotgun (WGS) entry which is preliminary data.</text>
</comment>
<gene>
    <name evidence="2" type="ORF">Sliba_72350</name>
</gene>
<evidence type="ECO:0000256" key="1">
    <source>
        <dbReference type="SAM" id="MobiDB-lite"/>
    </source>
</evidence>
<evidence type="ECO:0000313" key="3">
    <source>
        <dbReference type="Proteomes" id="UP000429552"/>
    </source>
</evidence>
<sequence length="167" mass="17866">MQWSETRSARDAGRGRGGPMSQMTGNGGGGAMDPVLASAGTTLVGLMVTEAWGQTRDGVVALWRRVRPADADGVGRDLDEARAELVQAREGGADEETEQELVGEWQRRLLRVLRDDPAAAEELRRVLEAAQGAQPAELPAGNVQLQARAEGSSRIYQAGRDMRVQGS</sequence>
<accession>A0A640TVE0</accession>
<dbReference type="Proteomes" id="UP000429552">
    <property type="component" value="Unassembled WGS sequence"/>
</dbReference>